<name>J3L096_ORYBR</name>
<protein>
    <submittedName>
        <fullName evidence="1">Uncharacterized protein</fullName>
    </submittedName>
</protein>
<reference evidence="1" key="2">
    <citation type="submission" date="2013-04" db="UniProtKB">
        <authorList>
            <consortium name="EnsemblPlants"/>
        </authorList>
    </citation>
    <scope>IDENTIFICATION</scope>
</reference>
<keyword evidence="2" id="KW-1185">Reference proteome</keyword>
<dbReference type="Proteomes" id="UP000006038">
    <property type="component" value="Chromosome 1"/>
</dbReference>
<evidence type="ECO:0000313" key="2">
    <source>
        <dbReference type="Proteomes" id="UP000006038"/>
    </source>
</evidence>
<accession>J3L096</accession>
<dbReference type="HOGENOM" id="CLU_1663446_0_0_1"/>
<proteinExistence type="predicted"/>
<dbReference type="Gramene" id="OB01G26520.1">
    <property type="protein sequence ID" value="OB01G26520.1"/>
    <property type="gene ID" value="OB01G26520"/>
</dbReference>
<sequence>MLYIQGCVYAANYMPKLERIIMHLYPEMHGCFYGMVEQFNFGLGISCPRKGGRSLMPGDVFRGCDAPARGADELEQQAPPSPARVARQLEMVDGLSRVLEKEEAMAKRSSVMLAREAVELVLTSHWAHDPHFTSFLARDEFLPPGRRRAPALQSGRPQG</sequence>
<evidence type="ECO:0000313" key="1">
    <source>
        <dbReference type="EnsemblPlants" id="OB01G26520.1"/>
    </source>
</evidence>
<reference evidence="1" key="1">
    <citation type="journal article" date="2013" name="Nat. Commun.">
        <title>Whole-genome sequencing of Oryza brachyantha reveals mechanisms underlying Oryza genome evolution.</title>
        <authorList>
            <person name="Chen J."/>
            <person name="Huang Q."/>
            <person name="Gao D."/>
            <person name="Wang J."/>
            <person name="Lang Y."/>
            <person name="Liu T."/>
            <person name="Li B."/>
            <person name="Bai Z."/>
            <person name="Luis Goicoechea J."/>
            <person name="Liang C."/>
            <person name="Chen C."/>
            <person name="Zhang W."/>
            <person name="Sun S."/>
            <person name="Liao Y."/>
            <person name="Zhang X."/>
            <person name="Yang L."/>
            <person name="Song C."/>
            <person name="Wang M."/>
            <person name="Shi J."/>
            <person name="Liu G."/>
            <person name="Liu J."/>
            <person name="Zhou H."/>
            <person name="Zhou W."/>
            <person name="Yu Q."/>
            <person name="An N."/>
            <person name="Chen Y."/>
            <person name="Cai Q."/>
            <person name="Wang B."/>
            <person name="Liu B."/>
            <person name="Min J."/>
            <person name="Huang Y."/>
            <person name="Wu H."/>
            <person name="Li Z."/>
            <person name="Zhang Y."/>
            <person name="Yin Y."/>
            <person name="Song W."/>
            <person name="Jiang J."/>
            <person name="Jackson S.A."/>
            <person name="Wing R.A."/>
            <person name="Wang J."/>
            <person name="Chen M."/>
        </authorList>
    </citation>
    <scope>NUCLEOTIDE SEQUENCE [LARGE SCALE GENOMIC DNA]</scope>
    <source>
        <strain evidence="1">cv. IRGC 101232</strain>
    </source>
</reference>
<dbReference type="AlphaFoldDB" id="J3L096"/>
<dbReference type="EnsemblPlants" id="OB01G26520.1">
    <property type="protein sequence ID" value="OB01G26520.1"/>
    <property type="gene ID" value="OB01G26520"/>
</dbReference>
<organism evidence="1">
    <name type="scientific">Oryza brachyantha</name>
    <name type="common">malo sina</name>
    <dbReference type="NCBI Taxonomy" id="4533"/>
    <lineage>
        <taxon>Eukaryota</taxon>
        <taxon>Viridiplantae</taxon>
        <taxon>Streptophyta</taxon>
        <taxon>Embryophyta</taxon>
        <taxon>Tracheophyta</taxon>
        <taxon>Spermatophyta</taxon>
        <taxon>Magnoliopsida</taxon>
        <taxon>Liliopsida</taxon>
        <taxon>Poales</taxon>
        <taxon>Poaceae</taxon>
        <taxon>BOP clade</taxon>
        <taxon>Oryzoideae</taxon>
        <taxon>Oryzeae</taxon>
        <taxon>Oryzinae</taxon>
        <taxon>Oryza</taxon>
    </lineage>
</organism>